<evidence type="ECO:0008006" key="4">
    <source>
        <dbReference type="Google" id="ProtNLM"/>
    </source>
</evidence>
<accession>A0AAI8Z689</accession>
<dbReference type="Proteomes" id="UP001296104">
    <property type="component" value="Unassembled WGS sequence"/>
</dbReference>
<comment type="caution">
    <text evidence="2">The sequence shown here is derived from an EMBL/GenBank/DDBJ whole genome shotgun (WGS) entry which is preliminary data.</text>
</comment>
<organism evidence="2 3">
    <name type="scientific">Lecanosticta acicola</name>
    <dbReference type="NCBI Taxonomy" id="111012"/>
    <lineage>
        <taxon>Eukaryota</taxon>
        <taxon>Fungi</taxon>
        <taxon>Dikarya</taxon>
        <taxon>Ascomycota</taxon>
        <taxon>Pezizomycotina</taxon>
        <taxon>Dothideomycetes</taxon>
        <taxon>Dothideomycetidae</taxon>
        <taxon>Mycosphaerellales</taxon>
        <taxon>Mycosphaerellaceae</taxon>
        <taxon>Lecanosticta</taxon>
    </lineage>
</organism>
<evidence type="ECO:0000313" key="2">
    <source>
        <dbReference type="EMBL" id="CAK4033480.1"/>
    </source>
</evidence>
<feature type="compositionally biased region" description="Basic and acidic residues" evidence="1">
    <location>
        <begin position="456"/>
        <end position="465"/>
    </location>
</feature>
<protein>
    <recommendedName>
        <fullName evidence="4">PH domain-containing protein</fullName>
    </recommendedName>
</protein>
<feature type="region of interest" description="Disordered" evidence="1">
    <location>
        <begin position="499"/>
        <end position="576"/>
    </location>
</feature>
<feature type="compositionally biased region" description="Polar residues" evidence="1">
    <location>
        <begin position="608"/>
        <end position="619"/>
    </location>
</feature>
<feature type="region of interest" description="Disordered" evidence="1">
    <location>
        <begin position="934"/>
        <end position="954"/>
    </location>
</feature>
<evidence type="ECO:0000313" key="3">
    <source>
        <dbReference type="Proteomes" id="UP001296104"/>
    </source>
</evidence>
<feature type="compositionally biased region" description="Polar residues" evidence="1">
    <location>
        <begin position="588"/>
        <end position="597"/>
    </location>
</feature>
<feature type="compositionally biased region" description="Low complexity" evidence="1">
    <location>
        <begin position="431"/>
        <end position="448"/>
    </location>
</feature>
<dbReference type="AlphaFoldDB" id="A0AAI8Z689"/>
<feature type="region of interest" description="Disordered" evidence="1">
    <location>
        <begin position="888"/>
        <end position="908"/>
    </location>
</feature>
<sequence length="954" mass="102469">MPPQLRHHQSSNMSLFGLFSKSKVEKLRGYAEPGLDAPFHPPRASSNSETCDSKQDIITRLQTTEAEQGQVRPTTSRSYTSRAARLISKEPSLPQLSGEQRLRAFDPPPLFQVWPQSTNYGTLQTTTPAPEVRSTSPKSRLSSKIFLPGSDNSALQIPGNRASIDSRATIKTQLRPLPSGSSSQPILSRKLIVLVTSGYLLQYAETGPNDRLPEKILELGKDSAAYASDLIPGKYHVLQISQAVDQRGVAVAASHSLFSKIGLRKNATRRTASDFLLVMSDADEMAEWMTAIRKEIESQGGKRARCDSSTSRPRGSHPPKIDLEKTPSQSHRYNVRRNPNGPSTVSTPTLERFPSTLTLQLRTEQDSKPSIEAHTEETVALDSKQEQQGVEGDIAATRPRAGSDVPSFSSSADVAVEQQQLEKLRNSTRISHTSTAATSVTAASRTNSMTSSPSEYSKDSCEGARDGSFGKPPFRNLSSYSLLKRRSAAPLTFKDCPVPEISAPPHPHPNFASNEGSLDSPVIGYGSSYPEPTASPKNNRLSSSQSLPNFTSTMGAKRDSKMAMATATPPEERPQSFIADLPSQCNWTSRPLPNQRASAMPFAPLPETSPTGEGKQLTTVAKPRTSPTSRPSPNSRPLWSGSQSFSLPLRVNSTDSQALRSPKRTPPAEQEERVISPIPAVTCLTAKVDFGPRTTINASHMPQRRSSSANSPHREGSGKQRPLKLSLFPSAQMQPPPPIMARIGVLSPSASSTVRAALTQSRTAGQTGGGKLSRPASLQVRATHAPFLSSVRSSAMSNSNVCSTTTAPIRGLRPSRSVATMQTTQISAPSTGFDFGTSDRLAEEATDEAKPLPERCISPAIVGNAVPRPSSRNNRTSLLNRDYGLPLSAFGPPAPPPSAPLPEIPGGQNRLSMVRSGTPIGLAIGDALDEHSPQKENHLHRMGLGIKVGADGGP</sequence>
<proteinExistence type="predicted"/>
<feature type="region of interest" description="Disordered" evidence="1">
    <location>
        <begin position="33"/>
        <end position="53"/>
    </location>
</feature>
<keyword evidence="3" id="KW-1185">Reference proteome</keyword>
<name>A0AAI8Z689_9PEZI</name>
<feature type="compositionally biased region" description="Low complexity" evidence="1">
    <location>
        <begin position="623"/>
        <end position="637"/>
    </location>
</feature>
<feature type="compositionally biased region" description="Polar residues" evidence="1">
    <location>
        <begin position="694"/>
        <end position="711"/>
    </location>
</feature>
<feature type="compositionally biased region" description="Polar residues" evidence="1">
    <location>
        <begin position="535"/>
        <end position="554"/>
    </location>
</feature>
<feature type="compositionally biased region" description="Pro residues" evidence="1">
    <location>
        <begin position="892"/>
        <end position="903"/>
    </location>
</feature>
<feature type="region of interest" description="Disordered" evidence="1">
    <location>
        <begin position="693"/>
        <end position="721"/>
    </location>
</feature>
<feature type="compositionally biased region" description="Polar residues" evidence="1">
    <location>
        <begin position="340"/>
        <end position="354"/>
    </location>
</feature>
<gene>
    <name evidence="2" type="ORF">LECACI_7A008638</name>
</gene>
<feature type="compositionally biased region" description="Polar residues" evidence="1">
    <location>
        <begin position="640"/>
        <end position="659"/>
    </location>
</feature>
<feature type="region of interest" description="Disordered" evidence="1">
    <location>
        <begin position="119"/>
        <end position="142"/>
    </location>
</feature>
<feature type="region of interest" description="Disordered" evidence="1">
    <location>
        <begin position="588"/>
        <end position="675"/>
    </location>
</feature>
<evidence type="ECO:0000256" key="1">
    <source>
        <dbReference type="SAM" id="MobiDB-lite"/>
    </source>
</evidence>
<dbReference type="EMBL" id="CAVMBE010000087">
    <property type="protein sequence ID" value="CAK4033480.1"/>
    <property type="molecule type" value="Genomic_DNA"/>
</dbReference>
<feature type="region of interest" description="Disordered" evidence="1">
    <location>
        <begin position="431"/>
        <end position="474"/>
    </location>
</feature>
<feature type="region of interest" description="Disordered" evidence="1">
    <location>
        <begin position="296"/>
        <end position="354"/>
    </location>
</feature>
<feature type="region of interest" description="Disordered" evidence="1">
    <location>
        <begin position="62"/>
        <end position="81"/>
    </location>
</feature>
<reference evidence="2" key="1">
    <citation type="submission" date="2023-11" db="EMBL/GenBank/DDBJ databases">
        <authorList>
            <person name="Alioto T."/>
            <person name="Alioto T."/>
            <person name="Gomez Garrido J."/>
        </authorList>
    </citation>
    <scope>NUCLEOTIDE SEQUENCE</scope>
</reference>